<dbReference type="SMART" id="SM00267">
    <property type="entry name" value="GGDEF"/>
    <property type="match status" value="1"/>
</dbReference>
<feature type="domain" description="Response regulatory" evidence="4">
    <location>
        <begin position="572"/>
        <end position="649"/>
    </location>
</feature>
<dbReference type="Proteomes" id="UP001454086">
    <property type="component" value="Unassembled WGS sequence"/>
</dbReference>
<reference evidence="7 8" key="1">
    <citation type="submission" date="2024-03" db="EMBL/GenBank/DDBJ databases">
        <title>Human intestinal bacterial collection.</title>
        <authorList>
            <person name="Pauvert C."/>
            <person name="Hitch T.C.A."/>
            <person name="Clavel T."/>
        </authorList>
    </citation>
    <scope>NUCLEOTIDE SEQUENCE [LARGE SCALE GENOMIC DNA]</scope>
    <source>
        <strain evidence="7 8">CLA-SR-H021</strain>
    </source>
</reference>
<proteinExistence type="predicted"/>
<dbReference type="InterPro" id="IPR001633">
    <property type="entry name" value="EAL_dom"/>
</dbReference>
<protein>
    <recommendedName>
        <fullName evidence="1">Stage 0 sporulation protein A homolog</fullName>
    </recommendedName>
</protein>
<dbReference type="PANTHER" id="PTHR33121:SF70">
    <property type="entry name" value="SIGNALING PROTEIN YKOW"/>
    <property type="match status" value="1"/>
</dbReference>
<organism evidence="7 8">
    <name type="scientific">Enterocloster hominis</name>
    <name type="common">ex Hitch et al. 2024</name>
    <dbReference type="NCBI Taxonomy" id="1917870"/>
    <lineage>
        <taxon>Bacteria</taxon>
        <taxon>Bacillati</taxon>
        <taxon>Bacillota</taxon>
        <taxon>Clostridia</taxon>
        <taxon>Lachnospirales</taxon>
        <taxon>Lachnospiraceae</taxon>
        <taxon>Enterocloster</taxon>
    </lineage>
</organism>
<gene>
    <name evidence="7" type="ORF">WMQ36_25020</name>
</gene>
<dbReference type="InterPro" id="IPR001789">
    <property type="entry name" value="Sig_transdc_resp-reg_receiver"/>
</dbReference>
<sequence length="649" mass="73289">MFSRKKILVVEDNALNRSLLCQILSADYDVEEAENGQEALGVLRQFGEGISLILLDIIMPVMDGYTFLSIMKADPSYSSIPVIVTTQNDAESDEVAALSHGATDFVAKPYKPQVILHRVAGIIRLRETAAMINMIQYDRLTGLYSKQYFYQQAGEVLLRNPDQQYDIICSDIENFKLINDVFGVKAGDSLLRGIGNAYAERLKGIGICGRLNSDQFACLVEHRGDYADDMFIEASALVNGLLDIHNIVMKWGIYNVEDRSVSIEQICDRALLAARSIKGQYGKYFAIYDDTLRNQLLREQAITDSMESALSQNQFLVYLQPKYRIKDEALVGAEALVRWNHPVWGFLSPAEFIPLFEKNGFITRLDRFVWEKACAVLHDWDERGYYPISVSVNVSRADIYNEDLADTLVKIIEKYDLAPSRLHLEITESAYTENPKQIIDTVTILRELGFVIEMDDFGSGYSSLNMLNDMPIDILKLDMKFIRSEMAKPKSQGILQFIINLARWMNLSVVAEGVETKAQLLRLTEIGCDYVQGYYFAKPMPCQEFEGLLDDYRGAGIEEPLTDAEARNELPILLVADEDEDYRDMVHKAFEGRYRVAGTADCTDTLAFIEDNQDIAAVVLSLTLPGPDGFKVLKAIQKDRSLWNLPVIT</sequence>
<dbReference type="InterPro" id="IPR029787">
    <property type="entry name" value="Nucleotide_cyclase"/>
</dbReference>
<evidence type="ECO:0000256" key="2">
    <source>
        <dbReference type="ARBA" id="ARBA00024867"/>
    </source>
</evidence>
<keyword evidence="3" id="KW-0597">Phosphoprotein</keyword>
<dbReference type="PANTHER" id="PTHR33121">
    <property type="entry name" value="CYCLIC DI-GMP PHOSPHODIESTERASE PDEF"/>
    <property type="match status" value="1"/>
</dbReference>
<dbReference type="Pfam" id="PF00563">
    <property type="entry name" value="EAL"/>
    <property type="match status" value="1"/>
</dbReference>
<dbReference type="Pfam" id="PF00072">
    <property type="entry name" value="Response_reg"/>
    <property type="match status" value="1"/>
</dbReference>
<dbReference type="InterPro" id="IPR035919">
    <property type="entry name" value="EAL_sf"/>
</dbReference>
<dbReference type="PROSITE" id="PS50887">
    <property type="entry name" value="GGDEF"/>
    <property type="match status" value="1"/>
</dbReference>
<evidence type="ECO:0000259" key="6">
    <source>
        <dbReference type="PROSITE" id="PS50887"/>
    </source>
</evidence>
<name>A0ABV1DCW6_9FIRM</name>
<evidence type="ECO:0000256" key="3">
    <source>
        <dbReference type="PROSITE-ProRule" id="PRU00169"/>
    </source>
</evidence>
<dbReference type="SUPFAM" id="SSF55073">
    <property type="entry name" value="Nucleotide cyclase"/>
    <property type="match status" value="1"/>
</dbReference>
<dbReference type="CDD" id="cd01948">
    <property type="entry name" value="EAL"/>
    <property type="match status" value="1"/>
</dbReference>
<feature type="modified residue" description="4-aspartylphosphate" evidence="3">
    <location>
        <position position="56"/>
    </location>
</feature>
<accession>A0ABV1DCW6</accession>
<evidence type="ECO:0000259" key="4">
    <source>
        <dbReference type="PROSITE" id="PS50110"/>
    </source>
</evidence>
<dbReference type="Gene3D" id="3.20.20.450">
    <property type="entry name" value="EAL domain"/>
    <property type="match status" value="1"/>
</dbReference>
<feature type="domain" description="Response regulatory" evidence="4">
    <location>
        <begin position="6"/>
        <end position="123"/>
    </location>
</feature>
<dbReference type="InterPro" id="IPR000160">
    <property type="entry name" value="GGDEF_dom"/>
</dbReference>
<dbReference type="Gene3D" id="3.40.50.2300">
    <property type="match status" value="2"/>
</dbReference>
<evidence type="ECO:0000313" key="7">
    <source>
        <dbReference type="EMBL" id="MEQ2428226.1"/>
    </source>
</evidence>
<feature type="non-terminal residue" evidence="7">
    <location>
        <position position="649"/>
    </location>
</feature>
<dbReference type="InterPro" id="IPR043128">
    <property type="entry name" value="Rev_trsase/Diguanyl_cyclase"/>
</dbReference>
<dbReference type="SMART" id="SM00448">
    <property type="entry name" value="REC"/>
    <property type="match status" value="1"/>
</dbReference>
<dbReference type="RefSeq" id="WP_349118680.1">
    <property type="nucleotide sequence ID" value="NZ_JBBMFM010000161.1"/>
</dbReference>
<comment type="caution">
    <text evidence="7">The sequence shown here is derived from an EMBL/GenBank/DDBJ whole genome shotgun (WGS) entry which is preliminary data.</text>
</comment>
<keyword evidence="8" id="KW-1185">Reference proteome</keyword>
<dbReference type="PROSITE" id="PS50110">
    <property type="entry name" value="RESPONSE_REGULATORY"/>
    <property type="match status" value="2"/>
</dbReference>
<dbReference type="EMBL" id="JBBMFM010000161">
    <property type="protein sequence ID" value="MEQ2428226.1"/>
    <property type="molecule type" value="Genomic_DNA"/>
</dbReference>
<dbReference type="NCBIfam" id="TIGR00254">
    <property type="entry name" value="GGDEF"/>
    <property type="match status" value="1"/>
</dbReference>
<feature type="domain" description="GGDEF" evidence="6">
    <location>
        <begin position="163"/>
        <end position="290"/>
    </location>
</feature>
<evidence type="ECO:0000313" key="8">
    <source>
        <dbReference type="Proteomes" id="UP001454086"/>
    </source>
</evidence>
<comment type="function">
    <text evidence="2">May play the central regulatory role in sporulation. It may be an element of the effector pathway responsible for the activation of sporulation genes in response to nutritional stress. Spo0A may act in concert with spo0H (a sigma factor) to control the expression of some genes that are critical to the sporulation process.</text>
</comment>
<dbReference type="Pfam" id="PF00990">
    <property type="entry name" value="GGDEF"/>
    <property type="match status" value="1"/>
</dbReference>
<dbReference type="SMART" id="SM00052">
    <property type="entry name" value="EAL"/>
    <property type="match status" value="1"/>
</dbReference>
<dbReference type="SUPFAM" id="SSF141868">
    <property type="entry name" value="EAL domain-like"/>
    <property type="match status" value="1"/>
</dbReference>
<evidence type="ECO:0000256" key="1">
    <source>
        <dbReference type="ARBA" id="ARBA00018672"/>
    </source>
</evidence>
<dbReference type="SUPFAM" id="SSF52172">
    <property type="entry name" value="CheY-like"/>
    <property type="match status" value="2"/>
</dbReference>
<dbReference type="InterPro" id="IPR050706">
    <property type="entry name" value="Cyclic-di-GMP_PDE-like"/>
</dbReference>
<feature type="domain" description="EAL" evidence="5">
    <location>
        <begin position="299"/>
        <end position="553"/>
    </location>
</feature>
<dbReference type="PROSITE" id="PS50883">
    <property type="entry name" value="EAL"/>
    <property type="match status" value="1"/>
</dbReference>
<dbReference type="InterPro" id="IPR011006">
    <property type="entry name" value="CheY-like_superfamily"/>
</dbReference>
<evidence type="ECO:0000259" key="5">
    <source>
        <dbReference type="PROSITE" id="PS50883"/>
    </source>
</evidence>
<dbReference type="Gene3D" id="3.30.70.270">
    <property type="match status" value="1"/>
</dbReference>
<comment type="caution">
    <text evidence="3">Lacks conserved residue(s) required for the propagation of feature annotation.</text>
</comment>